<dbReference type="AlphaFoldDB" id="A0A4R1NKS4"/>
<name>A0A4R1NKS4_9RHOB</name>
<keyword evidence="2" id="KW-1185">Reference proteome</keyword>
<organism evidence="1 2">
    <name type="scientific">Shimia isoporae</name>
    <dbReference type="NCBI Taxonomy" id="647720"/>
    <lineage>
        <taxon>Bacteria</taxon>
        <taxon>Pseudomonadati</taxon>
        <taxon>Pseudomonadota</taxon>
        <taxon>Alphaproteobacteria</taxon>
        <taxon>Rhodobacterales</taxon>
        <taxon>Roseobacteraceae</taxon>
    </lineage>
</organism>
<reference evidence="1 2" key="1">
    <citation type="submission" date="2019-03" db="EMBL/GenBank/DDBJ databases">
        <title>Genomic Encyclopedia of Archaeal and Bacterial Type Strains, Phase II (KMG-II): from individual species to whole genera.</title>
        <authorList>
            <person name="Goeker M."/>
        </authorList>
    </citation>
    <scope>NUCLEOTIDE SEQUENCE [LARGE SCALE GENOMIC DNA]</scope>
    <source>
        <strain evidence="1 2">DSM 26433</strain>
    </source>
</reference>
<comment type="caution">
    <text evidence="1">The sequence shown here is derived from an EMBL/GenBank/DDBJ whole genome shotgun (WGS) entry which is preliminary data.</text>
</comment>
<sequence>MGGKQTFAAPVLLHDPLERKRTFRSEMNLLKRCAGHQDRLRAVSDDGQFFWMPEEAPLLFAKVRHVRSETDRAKTRLDAFAPQSTLKSSTSSHTWLIADDFHVGSVTRLRGVGSLFVSECRLQGINKVHNLRGQNRKFRM</sequence>
<gene>
    <name evidence="1" type="ORF">BXY66_0296</name>
</gene>
<evidence type="ECO:0000313" key="2">
    <source>
        <dbReference type="Proteomes" id="UP000295673"/>
    </source>
</evidence>
<protein>
    <submittedName>
        <fullName evidence="1">Uncharacterized protein</fullName>
    </submittedName>
</protein>
<evidence type="ECO:0000313" key="1">
    <source>
        <dbReference type="EMBL" id="TCL08261.1"/>
    </source>
</evidence>
<dbReference type="EMBL" id="SMGR01000001">
    <property type="protein sequence ID" value="TCL08261.1"/>
    <property type="molecule type" value="Genomic_DNA"/>
</dbReference>
<accession>A0A4R1NKS4</accession>
<dbReference type="Proteomes" id="UP000295673">
    <property type="component" value="Unassembled WGS sequence"/>
</dbReference>
<proteinExistence type="predicted"/>